<dbReference type="AlphaFoldDB" id="A0AA38G484"/>
<evidence type="ECO:0000313" key="3">
    <source>
        <dbReference type="Proteomes" id="UP000824469"/>
    </source>
</evidence>
<feature type="non-terminal residue" evidence="2">
    <location>
        <position position="1"/>
    </location>
</feature>
<dbReference type="Proteomes" id="UP000824469">
    <property type="component" value="Unassembled WGS sequence"/>
</dbReference>
<gene>
    <name evidence="2" type="ORF">KI387_024618</name>
</gene>
<reference evidence="2 3" key="1">
    <citation type="journal article" date="2021" name="Nat. Plants">
        <title>The Taxus genome provides insights into paclitaxel biosynthesis.</title>
        <authorList>
            <person name="Xiong X."/>
            <person name="Gou J."/>
            <person name="Liao Q."/>
            <person name="Li Y."/>
            <person name="Zhou Q."/>
            <person name="Bi G."/>
            <person name="Li C."/>
            <person name="Du R."/>
            <person name="Wang X."/>
            <person name="Sun T."/>
            <person name="Guo L."/>
            <person name="Liang H."/>
            <person name="Lu P."/>
            <person name="Wu Y."/>
            <person name="Zhang Z."/>
            <person name="Ro D.K."/>
            <person name="Shang Y."/>
            <person name="Huang S."/>
            <person name="Yan J."/>
        </authorList>
    </citation>
    <scope>NUCLEOTIDE SEQUENCE [LARGE SCALE GENOMIC DNA]</scope>
    <source>
        <strain evidence="2">Ta-2019</strain>
    </source>
</reference>
<dbReference type="OMA" id="IRHYQME"/>
<dbReference type="EMBL" id="JAHRHJ020000005">
    <property type="protein sequence ID" value="KAH9315991.1"/>
    <property type="molecule type" value="Genomic_DNA"/>
</dbReference>
<organism evidence="2 3">
    <name type="scientific">Taxus chinensis</name>
    <name type="common">Chinese yew</name>
    <name type="synonym">Taxus wallichiana var. chinensis</name>
    <dbReference type="NCBI Taxonomy" id="29808"/>
    <lineage>
        <taxon>Eukaryota</taxon>
        <taxon>Viridiplantae</taxon>
        <taxon>Streptophyta</taxon>
        <taxon>Embryophyta</taxon>
        <taxon>Tracheophyta</taxon>
        <taxon>Spermatophyta</taxon>
        <taxon>Pinopsida</taxon>
        <taxon>Pinidae</taxon>
        <taxon>Conifers II</taxon>
        <taxon>Cupressales</taxon>
        <taxon>Taxaceae</taxon>
        <taxon>Taxus</taxon>
    </lineage>
</organism>
<name>A0AA38G484_TAXCH</name>
<evidence type="ECO:0000313" key="2">
    <source>
        <dbReference type="EMBL" id="KAH9315991.1"/>
    </source>
</evidence>
<dbReference type="SUPFAM" id="SSF46934">
    <property type="entry name" value="UBA-like"/>
    <property type="match status" value="1"/>
</dbReference>
<dbReference type="InterPro" id="IPR009060">
    <property type="entry name" value="UBA-like_sf"/>
</dbReference>
<accession>A0AA38G484</accession>
<feature type="domain" description="UBA" evidence="1">
    <location>
        <begin position="62"/>
        <end position="97"/>
    </location>
</feature>
<keyword evidence="3" id="KW-1185">Reference proteome</keyword>
<proteinExistence type="predicted"/>
<sequence length="97" mass="10296">QDSGQMGPSADKALVSQLASMEFPCLHCEKVDNTSNTGVEEAMNCLLSHMDDPAGLQNSSETIDEGSLNTVISFGFDADFLREVLRASGGDITRAAE</sequence>
<evidence type="ECO:0000259" key="1">
    <source>
        <dbReference type="PROSITE" id="PS50030"/>
    </source>
</evidence>
<dbReference type="InterPro" id="IPR015940">
    <property type="entry name" value="UBA"/>
</dbReference>
<comment type="caution">
    <text evidence="2">The sequence shown here is derived from an EMBL/GenBank/DDBJ whole genome shotgun (WGS) entry which is preliminary data.</text>
</comment>
<dbReference type="Pfam" id="PF22562">
    <property type="entry name" value="UBA_7"/>
    <property type="match status" value="1"/>
</dbReference>
<dbReference type="PROSITE" id="PS50030">
    <property type="entry name" value="UBA"/>
    <property type="match status" value="1"/>
</dbReference>
<dbReference type="Gene3D" id="1.10.8.10">
    <property type="entry name" value="DNA helicase RuvA subunit, C-terminal domain"/>
    <property type="match status" value="2"/>
</dbReference>
<protein>
    <recommendedName>
        <fullName evidence="1">UBA domain-containing protein</fullName>
    </recommendedName>
</protein>